<comment type="caution">
    <text evidence="1">The sequence shown here is derived from an EMBL/GenBank/DDBJ whole genome shotgun (WGS) entry which is preliminary data.</text>
</comment>
<protein>
    <submittedName>
        <fullName evidence="1">Uncharacterized protein</fullName>
    </submittedName>
</protein>
<dbReference type="EMBL" id="JNGW01000043">
    <property type="protein sequence ID" value="KDR52831.1"/>
    <property type="molecule type" value="Genomic_DNA"/>
</dbReference>
<organism evidence="1 2">
    <name type="scientific">Hoylesella loescheii DSM 19665 = JCM 12249 = ATCC 15930</name>
    <dbReference type="NCBI Taxonomy" id="1122985"/>
    <lineage>
        <taxon>Bacteria</taxon>
        <taxon>Pseudomonadati</taxon>
        <taxon>Bacteroidota</taxon>
        <taxon>Bacteroidia</taxon>
        <taxon>Bacteroidales</taxon>
        <taxon>Prevotellaceae</taxon>
        <taxon>Hoylesella</taxon>
    </lineage>
</organism>
<dbReference type="Proteomes" id="UP000027442">
    <property type="component" value="Unassembled WGS sequence"/>
</dbReference>
<sequence length="41" mass="5073">MFFNWLVCCFFIVMHYFCMSLQRVWGEADICPDIVCRRYTK</sequence>
<reference evidence="1 2" key="1">
    <citation type="submission" date="2013-08" db="EMBL/GenBank/DDBJ databases">
        <authorList>
            <person name="Weinstock G."/>
            <person name="Sodergren E."/>
            <person name="Wylie T."/>
            <person name="Fulton L."/>
            <person name="Fulton R."/>
            <person name="Fronick C."/>
            <person name="O'Laughlin M."/>
            <person name="Godfrey J."/>
            <person name="Miner T."/>
            <person name="Herter B."/>
            <person name="Appelbaum E."/>
            <person name="Cordes M."/>
            <person name="Lek S."/>
            <person name="Wollam A."/>
            <person name="Pepin K.H."/>
            <person name="Palsikar V.B."/>
            <person name="Mitreva M."/>
            <person name="Wilson R.K."/>
        </authorList>
    </citation>
    <scope>NUCLEOTIDE SEQUENCE [LARGE SCALE GENOMIC DNA]</scope>
    <source>
        <strain evidence="1 2">ATCC 15930</strain>
    </source>
</reference>
<keyword evidence="2" id="KW-1185">Reference proteome</keyword>
<evidence type="ECO:0000313" key="1">
    <source>
        <dbReference type="EMBL" id="KDR52831.1"/>
    </source>
</evidence>
<dbReference type="AlphaFoldDB" id="A0A069QSK2"/>
<evidence type="ECO:0000313" key="2">
    <source>
        <dbReference type="Proteomes" id="UP000027442"/>
    </source>
</evidence>
<accession>A0A069QSK2</accession>
<dbReference type="HOGENOM" id="CLU_3274509_0_0_10"/>
<dbReference type="PATRIC" id="fig|1122985.7.peg.1106"/>
<name>A0A069QSK2_HOYLO</name>
<gene>
    <name evidence="1" type="ORF">HMPREF1991_01064</name>
</gene>
<proteinExistence type="predicted"/>